<evidence type="ECO:0000313" key="1">
    <source>
        <dbReference type="EMBL" id="KMO86436.1"/>
    </source>
</evidence>
<keyword evidence="2" id="KW-1185">Reference proteome</keyword>
<accession>A0A0J6ZNG0</accession>
<dbReference type="AlphaFoldDB" id="A0A0J6ZNG0"/>
<protein>
    <submittedName>
        <fullName evidence="1">Uncharacterized protein</fullName>
    </submittedName>
</protein>
<gene>
    <name evidence="1" type="ORF">AB840_08200</name>
</gene>
<proteinExistence type="predicted"/>
<dbReference type="OrthoDB" id="2019657at2"/>
<organism evidence="1 2">
    <name type="scientific">Megasphaera cerevisiae DSM 20462</name>
    <dbReference type="NCBI Taxonomy" id="1122219"/>
    <lineage>
        <taxon>Bacteria</taxon>
        <taxon>Bacillati</taxon>
        <taxon>Bacillota</taxon>
        <taxon>Negativicutes</taxon>
        <taxon>Veillonellales</taxon>
        <taxon>Veillonellaceae</taxon>
        <taxon>Megasphaera</taxon>
    </lineage>
</organism>
<dbReference type="EMBL" id="LEKT01000023">
    <property type="protein sequence ID" value="KMO86436.1"/>
    <property type="molecule type" value="Genomic_DNA"/>
</dbReference>
<evidence type="ECO:0000313" key="2">
    <source>
        <dbReference type="Proteomes" id="UP000036503"/>
    </source>
</evidence>
<dbReference type="Proteomes" id="UP000036503">
    <property type="component" value="Unassembled WGS sequence"/>
</dbReference>
<dbReference type="PATRIC" id="fig|1122219.3.peg.1328"/>
<dbReference type="RefSeq" id="WP_048514350.1">
    <property type="nucleotide sequence ID" value="NZ_FUXD01000012.1"/>
</dbReference>
<reference evidence="1 2" key="1">
    <citation type="submission" date="2015-06" db="EMBL/GenBank/DDBJ databases">
        <title>Draft genome sequence of beer spoilage bacterium Megasphaera cerevisiae type strain 20462.</title>
        <authorList>
            <person name="Kutumbaka K."/>
            <person name="Pasmowitz J."/>
            <person name="Mategko J."/>
            <person name="Reyes D."/>
            <person name="Friedrich A."/>
            <person name="Han S."/>
            <person name="Martens-Habbena W."/>
            <person name="Neal-McKinney J."/>
            <person name="Janagama H.K."/>
            <person name="Nadala C."/>
            <person name="Samadpour M."/>
        </authorList>
    </citation>
    <scope>NUCLEOTIDE SEQUENCE [LARGE SCALE GENOMIC DNA]</scope>
    <source>
        <strain evidence="1 2">DSM 20462</strain>
    </source>
</reference>
<name>A0A0J6ZNG0_9FIRM</name>
<dbReference type="InParanoid" id="A0A0J6ZNG0"/>
<sequence length="357" mass="41477">MITEYVDCTELKRLIVDKKLKTSAFKAYLKQKGIIFTASNAEQFAEQIYTVFLGSSEISEIRDIMINDNNYEKSLVMNLCLKSSTDGNILDIILDEINKYKSEKVKDYTLEMPVKEQNSISVQFSYQRKSPGRNRLLEYEKRFLKLNIRKISDKKVTIDIRQPSSIDSKHAVEFIQKIAGNNEFQIEHINLNSLVTSNKVEFFDQIAKHKFESWRLKTITGITVKRGNSDDTNEEDDEGEIIDDEGQESQALSGINQAILNGNELRLNKFVQDSIDRGYYIAAMRYRYEHTREATEFAINLSFKNNDLKVEIDKTYWEEDGRISVQPFLKTEQNGIIIEFQNVADEVYQELISHQHD</sequence>
<comment type="caution">
    <text evidence="1">The sequence shown here is derived from an EMBL/GenBank/DDBJ whole genome shotgun (WGS) entry which is preliminary data.</text>
</comment>